<dbReference type="GO" id="GO:0050660">
    <property type="term" value="F:flavin adenine dinucleotide binding"/>
    <property type="evidence" value="ECO:0007669"/>
    <property type="project" value="InterPro"/>
</dbReference>
<evidence type="ECO:0000259" key="13">
    <source>
        <dbReference type="Pfam" id="PF00205"/>
    </source>
</evidence>
<dbReference type="PROSITE" id="PS00187">
    <property type="entry name" value="TPP_ENZYMES"/>
    <property type="match status" value="1"/>
</dbReference>
<dbReference type="InterPro" id="IPR039368">
    <property type="entry name" value="AHAS_TPP"/>
</dbReference>
<dbReference type="Pfam" id="PF00205">
    <property type="entry name" value="TPP_enzyme_M"/>
    <property type="match status" value="1"/>
</dbReference>
<dbReference type="FunFam" id="3.40.50.1220:FF:000008">
    <property type="entry name" value="Acetolactate synthase"/>
    <property type="match status" value="1"/>
</dbReference>
<evidence type="ECO:0000256" key="2">
    <source>
        <dbReference type="ARBA" id="ARBA00005025"/>
    </source>
</evidence>
<dbReference type="Pfam" id="PF02776">
    <property type="entry name" value="TPP_enzyme_N"/>
    <property type="match status" value="1"/>
</dbReference>
<dbReference type="NCBIfam" id="TIGR00118">
    <property type="entry name" value="acolac_lg"/>
    <property type="match status" value="1"/>
</dbReference>
<dbReference type="InterPro" id="IPR012001">
    <property type="entry name" value="Thiamin_PyroP_enz_TPP-bd_dom"/>
</dbReference>
<evidence type="ECO:0000259" key="15">
    <source>
        <dbReference type="Pfam" id="PF02776"/>
    </source>
</evidence>
<keyword evidence="7 12" id="KW-0479">Metal-binding</keyword>
<comment type="pathway">
    <text evidence="2 12">Amino-acid biosynthesis; L-valine biosynthesis; L-valine from pyruvate: step 1/4.</text>
</comment>
<dbReference type="RefSeq" id="WP_125126940.1">
    <property type="nucleotide sequence ID" value="NZ_RHJS01000002.1"/>
</dbReference>
<protein>
    <recommendedName>
        <fullName evidence="4 12">Acetolactate synthase</fullName>
        <ecNumber evidence="4 12">2.2.1.6</ecNumber>
    </recommendedName>
</protein>
<gene>
    <name evidence="16" type="primary">ilvB</name>
    <name evidence="16" type="ORF">EBB54_07480</name>
</gene>
<evidence type="ECO:0000256" key="1">
    <source>
        <dbReference type="ARBA" id="ARBA00004974"/>
    </source>
</evidence>
<dbReference type="InterPro" id="IPR029061">
    <property type="entry name" value="THDP-binding"/>
</dbReference>
<dbReference type="Proteomes" id="UP000274920">
    <property type="component" value="Unassembled WGS sequence"/>
</dbReference>
<evidence type="ECO:0000256" key="9">
    <source>
        <dbReference type="ARBA" id="ARBA00023052"/>
    </source>
</evidence>
<keyword evidence="6 12" id="KW-0808">Transferase</keyword>
<dbReference type="InterPro" id="IPR029035">
    <property type="entry name" value="DHS-like_NAD/FAD-binding_dom"/>
</dbReference>
<name>A0A3R8KSZ6_9FIRM</name>
<dbReference type="Gene3D" id="3.40.50.970">
    <property type="match status" value="2"/>
</dbReference>
<dbReference type="AlphaFoldDB" id="A0A3R8KSZ6"/>
<dbReference type="InterPro" id="IPR000399">
    <property type="entry name" value="TPP-bd_CS"/>
</dbReference>
<dbReference type="CDD" id="cd02015">
    <property type="entry name" value="TPP_AHAS"/>
    <property type="match status" value="1"/>
</dbReference>
<evidence type="ECO:0000256" key="4">
    <source>
        <dbReference type="ARBA" id="ARBA00013145"/>
    </source>
</evidence>
<dbReference type="GO" id="GO:0009097">
    <property type="term" value="P:isoleucine biosynthetic process"/>
    <property type="evidence" value="ECO:0007669"/>
    <property type="project" value="UniProtKB-UniPathway"/>
</dbReference>
<dbReference type="EC" id="2.2.1.6" evidence="4 12"/>
<keyword evidence="17" id="KW-1185">Reference proteome</keyword>
<evidence type="ECO:0000256" key="11">
    <source>
        <dbReference type="ARBA" id="ARBA00048670"/>
    </source>
</evidence>
<accession>A0A3R8KSZ6</accession>
<comment type="pathway">
    <text evidence="1 12">Amino-acid biosynthesis; L-isoleucine biosynthesis; L-isoleucine from 2-oxobutanoate: step 1/4.</text>
</comment>
<evidence type="ECO:0000256" key="5">
    <source>
        <dbReference type="ARBA" id="ARBA00022605"/>
    </source>
</evidence>
<dbReference type="UniPathway" id="UPA00047">
    <property type="reaction ID" value="UER00055"/>
</dbReference>
<dbReference type="EMBL" id="RHJS01000002">
    <property type="protein sequence ID" value="RRK31223.1"/>
    <property type="molecule type" value="Genomic_DNA"/>
</dbReference>
<keyword evidence="5 12" id="KW-0028">Amino-acid biosynthesis</keyword>
<comment type="similarity">
    <text evidence="3 12">Belongs to the TPP enzyme family.</text>
</comment>
<dbReference type="GO" id="GO:0009099">
    <property type="term" value="P:L-valine biosynthetic process"/>
    <property type="evidence" value="ECO:0007669"/>
    <property type="project" value="UniProtKB-UniPathway"/>
</dbReference>
<dbReference type="GO" id="GO:0030976">
    <property type="term" value="F:thiamine pyrophosphate binding"/>
    <property type="evidence" value="ECO:0007669"/>
    <property type="project" value="UniProtKB-UniRule"/>
</dbReference>
<evidence type="ECO:0000259" key="14">
    <source>
        <dbReference type="Pfam" id="PF02775"/>
    </source>
</evidence>
<dbReference type="FunFam" id="3.40.50.970:FF:000007">
    <property type="entry name" value="Acetolactate synthase"/>
    <property type="match status" value="1"/>
</dbReference>
<keyword evidence="9 12" id="KW-0786">Thiamine pyrophosphate</keyword>
<dbReference type="PANTHER" id="PTHR18968:SF13">
    <property type="entry name" value="ACETOLACTATE SYNTHASE CATALYTIC SUBUNIT, MITOCHONDRIAL"/>
    <property type="match status" value="1"/>
</dbReference>
<evidence type="ECO:0000256" key="6">
    <source>
        <dbReference type="ARBA" id="ARBA00022679"/>
    </source>
</evidence>
<feature type="domain" description="Thiamine pyrophosphate enzyme TPP-binding" evidence="14">
    <location>
        <begin position="381"/>
        <end position="548"/>
    </location>
</feature>
<feature type="domain" description="Thiamine pyrophosphate enzyme central" evidence="13">
    <location>
        <begin position="193"/>
        <end position="326"/>
    </location>
</feature>
<evidence type="ECO:0000256" key="3">
    <source>
        <dbReference type="ARBA" id="ARBA00007812"/>
    </source>
</evidence>
<reference evidence="16" key="1">
    <citation type="submission" date="2018-10" db="EMBL/GenBank/DDBJ databases">
        <title>Schaedlerella arabinophila gen. nov. sp. nov., isolated from the mouse intestinal tract and comparative analysis with the genome of the closely related altered Schaedler flora strain ASF502.</title>
        <authorList>
            <person name="Miyake S."/>
            <person name="Soh M."/>
            <person name="Seedorf H."/>
        </authorList>
    </citation>
    <scope>NUCLEOTIDE SEQUENCE [LARGE SCALE GENOMIC DNA]</scope>
    <source>
        <strain evidence="16">DSM 106076</strain>
    </source>
</reference>
<dbReference type="Pfam" id="PF02775">
    <property type="entry name" value="TPP_enzyme_C"/>
    <property type="match status" value="1"/>
</dbReference>
<organism evidence="16 17">
    <name type="scientific">Schaedlerella arabinosiphila</name>
    <dbReference type="NCBI Taxonomy" id="2044587"/>
    <lineage>
        <taxon>Bacteria</taxon>
        <taxon>Bacillati</taxon>
        <taxon>Bacillota</taxon>
        <taxon>Clostridia</taxon>
        <taxon>Lachnospirales</taxon>
        <taxon>Lachnospiraceae</taxon>
        <taxon>Schaedlerella</taxon>
    </lineage>
</organism>
<comment type="catalytic activity">
    <reaction evidence="11 12">
        <text>2 pyruvate + H(+) = (2S)-2-acetolactate + CO2</text>
        <dbReference type="Rhea" id="RHEA:25249"/>
        <dbReference type="ChEBI" id="CHEBI:15361"/>
        <dbReference type="ChEBI" id="CHEBI:15378"/>
        <dbReference type="ChEBI" id="CHEBI:16526"/>
        <dbReference type="ChEBI" id="CHEBI:58476"/>
        <dbReference type="EC" id="2.2.1.6"/>
    </reaction>
</comment>
<evidence type="ECO:0000313" key="17">
    <source>
        <dbReference type="Proteomes" id="UP000274920"/>
    </source>
</evidence>
<dbReference type="CDD" id="cd07035">
    <property type="entry name" value="TPP_PYR_POX_like"/>
    <property type="match status" value="1"/>
</dbReference>
<comment type="caution">
    <text evidence="16">The sequence shown here is derived from an EMBL/GenBank/DDBJ whole genome shotgun (WGS) entry which is preliminary data.</text>
</comment>
<dbReference type="InterPro" id="IPR012846">
    <property type="entry name" value="Acetolactate_synth_lsu"/>
</dbReference>
<evidence type="ECO:0000313" key="16">
    <source>
        <dbReference type="EMBL" id="RRK31223.1"/>
    </source>
</evidence>
<sequence length="578" mass="62762">MQITGADLFVKALKEEQVRTLFAYPGGQAIDLFDALYKEQDMEVILPRHEQGLIHAADGYARSTGRVGVCLVTSGPGAANLVTGIATANYDSVPLVCFTGQVPRNLIGKDAFQEVDIVGITRSITKYAVTVQKREDMAYVIQEAFYAAKTGKPGVAVVDLPKDIQRAFGSGIYPAETAAREERPDLGKDQGRLDQAAALLARARRPVFLIGGGVRIAGAQKEMLRLAEQTGVPVVTTIMGKGAIPTSSSLYAGNIGIHGSYAANMAVSGCDVLFAIGTRFNDRITGSPETFAGNAAIVHIDIEPASISRNIAADVPIVADARDAIHILLQKAEPLEIGEWREEIRRWKAEYPIDMGHFGLTPQRVIQAINDLFSEAVIVTDVGQNQLWTTQFLALNERKQMLTSGGLGTMGYGLPAGIGAKIGNPRKPVVVVTGDGGMQMNIQELATAVVYELPIIICILNNGYLGNVRQWQELFYGRRYSSTCMRYRKSCPSACERPGENCPDYTPDFVRLAQSYGAKGIRVTESDAVEDALRSAKQNEKGPVVIEFIIDREANVMPIVPPGKPLYEMITGKENLWR</sequence>
<comment type="cofactor">
    <cofactor evidence="12">
        <name>Mg(2+)</name>
        <dbReference type="ChEBI" id="CHEBI:18420"/>
    </cofactor>
    <text evidence="12">Binds 1 Mg(2+) ion per subunit.</text>
</comment>
<keyword evidence="10 12" id="KW-0100">Branched-chain amino acid biosynthesis</keyword>
<dbReference type="PANTHER" id="PTHR18968">
    <property type="entry name" value="THIAMINE PYROPHOSPHATE ENZYMES"/>
    <property type="match status" value="1"/>
</dbReference>
<evidence type="ECO:0000256" key="10">
    <source>
        <dbReference type="ARBA" id="ARBA00023304"/>
    </source>
</evidence>
<dbReference type="GO" id="GO:0000287">
    <property type="term" value="F:magnesium ion binding"/>
    <property type="evidence" value="ECO:0007669"/>
    <property type="project" value="UniProtKB-UniRule"/>
</dbReference>
<dbReference type="GO" id="GO:0003984">
    <property type="term" value="F:acetolactate synthase activity"/>
    <property type="evidence" value="ECO:0007669"/>
    <property type="project" value="UniProtKB-EC"/>
</dbReference>
<feature type="domain" description="Thiamine pyrophosphate enzyme N-terminal TPP-binding" evidence="15">
    <location>
        <begin position="4"/>
        <end position="119"/>
    </location>
</feature>
<dbReference type="SUPFAM" id="SSF52518">
    <property type="entry name" value="Thiamin diphosphate-binding fold (THDP-binding)"/>
    <property type="match status" value="2"/>
</dbReference>
<keyword evidence="8 12" id="KW-0460">Magnesium</keyword>
<comment type="cofactor">
    <cofactor evidence="12">
        <name>thiamine diphosphate</name>
        <dbReference type="ChEBI" id="CHEBI:58937"/>
    </cofactor>
    <text evidence="12">Binds 1 thiamine pyrophosphate per subunit.</text>
</comment>
<dbReference type="GO" id="GO:0005948">
    <property type="term" value="C:acetolactate synthase complex"/>
    <property type="evidence" value="ECO:0007669"/>
    <property type="project" value="TreeGrafter"/>
</dbReference>
<evidence type="ECO:0000256" key="8">
    <source>
        <dbReference type="ARBA" id="ARBA00022842"/>
    </source>
</evidence>
<proteinExistence type="inferred from homology"/>
<dbReference type="InterPro" id="IPR012000">
    <property type="entry name" value="Thiamin_PyroP_enz_cen_dom"/>
</dbReference>
<dbReference type="UniPathway" id="UPA00049">
    <property type="reaction ID" value="UER00059"/>
</dbReference>
<dbReference type="InterPro" id="IPR011766">
    <property type="entry name" value="TPP_enzyme_TPP-bd"/>
</dbReference>
<dbReference type="SUPFAM" id="SSF52467">
    <property type="entry name" value="DHS-like NAD/FAD-binding domain"/>
    <property type="match status" value="1"/>
</dbReference>
<dbReference type="InterPro" id="IPR045229">
    <property type="entry name" value="TPP_enz"/>
</dbReference>
<dbReference type="Gene3D" id="3.40.50.1220">
    <property type="entry name" value="TPP-binding domain"/>
    <property type="match status" value="1"/>
</dbReference>
<evidence type="ECO:0000256" key="12">
    <source>
        <dbReference type="RuleBase" id="RU003591"/>
    </source>
</evidence>
<evidence type="ECO:0000256" key="7">
    <source>
        <dbReference type="ARBA" id="ARBA00022723"/>
    </source>
</evidence>